<sequence>MQLLNHIAGLCIGVGSVARLMEGRMEDWYTHNPVLLHWVFLDPILAGTCRHSVVGVGSVAGLMEGRMEDWYTHNPVLLHWVFLDPILAGTCGHSVLLAFLTHANKEEVVDLLCVENNRNTDQNAFLQLAQGQAFMMALLRILTSGSIDVVSKAMLMCETLFGYRSDITEVSLGADTSHNVQQKDARWEDFDVLFEKVSESVAKIFLKSCPESEDHNLTSLLFVLLMLCKVRPQCSVDVKVIYHVLNTLGGKSEGLSTEVKRVCLLVILATLSTLHGTREQANHLPVCTMVCQHDGFLGHLQACLDGRYGDEIFSIATDILAGILSYPDVKCSVPLELELTRLYTIVTQCSGSRQTASVGLLGAVYRTGLSHGAISLTGRLDEGQYRALHIYLQQLCLQLVSQPWNLTLLDVILDISDVPLTDHQVQLITMLMESKETCTQLQHYDGLVEKLVAVINQGQNHGSHGNSRLAQLLLKKFQSKLTAEECVVLRKIGSCASAFSVNVPQEV</sequence>
<reference evidence="1" key="1">
    <citation type="submission" date="2022-11" db="EMBL/GenBank/DDBJ databases">
        <title>Centuries of genome instability and evolution in soft-shell clam transmissible cancer (bioRxiv).</title>
        <authorList>
            <person name="Hart S.F.M."/>
            <person name="Yonemitsu M.A."/>
            <person name="Giersch R.M."/>
            <person name="Beal B.F."/>
            <person name="Arriagada G."/>
            <person name="Davis B.W."/>
            <person name="Ostrander E.A."/>
            <person name="Goff S.P."/>
            <person name="Metzger M.J."/>
        </authorList>
    </citation>
    <scope>NUCLEOTIDE SEQUENCE</scope>
    <source>
        <strain evidence="1">MELC-2E11</strain>
        <tissue evidence="1">Siphon/mantle</tissue>
    </source>
</reference>
<proteinExistence type="predicted"/>
<dbReference type="EMBL" id="CP111013">
    <property type="protein sequence ID" value="WAQ95575.1"/>
    <property type="molecule type" value="Genomic_DNA"/>
</dbReference>
<dbReference type="Proteomes" id="UP001164746">
    <property type="component" value="Chromosome 2"/>
</dbReference>
<evidence type="ECO:0000313" key="1">
    <source>
        <dbReference type="EMBL" id="WAQ95575.1"/>
    </source>
</evidence>
<name>A0ABY7DGY1_MYAAR</name>
<keyword evidence="2" id="KW-1185">Reference proteome</keyword>
<gene>
    <name evidence="1" type="ORF">MAR_028265</name>
</gene>
<protein>
    <submittedName>
        <fullName evidence="1">Uncharacterized protein</fullName>
    </submittedName>
</protein>
<evidence type="ECO:0000313" key="2">
    <source>
        <dbReference type="Proteomes" id="UP001164746"/>
    </source>
</evidence>
<accession>A0ABY7DGY1</accession>
<organism evidence="1 2">
    <name type="scientific">Mya arenaria</name>
    <name type="common">Soft-shell clam</name>
    <dbReference type="NCBI Taxonomy" id="6604"/>
    <lineage>
        <taxon>Eukaryota</taxon>
        <taxon>Metazoa</taxon>
        <taxon>Spiralia</taxon>
        <taxon>Lophotrochozoa</taxon>
        <taxon>Mollusca</taxon>
        <taxon>Bivalvia</taxon>
        <taxon>Autobranchia</taxon>
        <taxon>Heteroconchia</taxon>
        <taxon>Euheterodonta</taxon>
        <taxon>Imparidentia</taxon>
        <taxon>Neoheterodontei</taxon>
        <taxon>Myida</taxon>
        <taxon>Myoidea</taxon>
        <taxon>Myidae</taxon>
        <taxon>Mya</taxon>
    </lineage>
</organism>